<dbReference type="InterPro" id="IPR028082">
    <property type="entry name" value="Peripla_BP_I"/>
</dbReference>
<keyword evidence="2 5" id="KW-0238">DNA-binding</keyword>
<dbReference type="SMART" id="SM00354">
    <property type="entry name" value="HTH_LACI"/>
    <property type="match status" value="1"/>
</dbReference>
<dbReference type="Pfam" id="PF13407">
    <property type="entry name" value="Peripla_BP_4"/>
    <property type="match status" value="1"/>
</dbReference>
<evidence type="ECO:0000256" key="2">
    <source>
        <dbReference type="ARBA" id="ARBA00023125"/>
    </source>
</evidence>
<dbReference type="CDD" id="cd01392">
    <property type="entry name" value="HTH_LacI"/>
    <property type="match status" value="1"/>
</dbReference>
<feature type="domain" description="HTH lacI-type" evidence="4">
    <location>
        <begin position="7"/>
        <end position="61"/>
    </location>
</feature>
<protein>
    <submittedName>
        <fullName evidence="5">LacI family DNA-binding transcriptional regulator</fullName>
    </submittedName>
</protein>
<comment type="caution">
    <text evidence="5">The sequence shown here is derived from an EMBL/GenBank/DDBJ whole genome shotgun (WGS) entry which is preliminary data.</text>
</comment>
<dbReference type="Gene3D" id="3.40.50.2300">
    <property type="match status" value="2"/>
</dbReference>
<dbReference type="PROSITE" id="PS00356">
    <property type="entry name" value="HTH_LACI_1"/>
    <property type="match status" value="1"/>
</dbReference>
<accession>A0A9D9IF36</accession>
<dbReference type="AlphaFoldDB" id="A0A9D9IF36"/>
<evidence type="ECO:0000256" key="1">
    <source>
        <dbReference type="ARBA" id="ARBA00023015"/>
    </source>
</evidence>
<organism evidence="5 6">
    <name type="scientific">Candidatus Cryptobacteroides faecavium</name>
    <dbReference type="NCBI Taxonomy" id="2840762"/>
    <lineage>
        <taxon>Bacteria</taxon>
        <taxon>Pseudomonadati</taxon>
        <taxon>Bacteroidota</taxon>
        <taxon>Bacteroidia</taxon>
        <taxon>Bacteroidales</taxon>
        <taxon>Candidatus Cryptobacteroides</taxon>
    </lineage>
</organism>
<proteinExistence type="predicted"/>
<evidence type="ECO:0000313" key="5">
    <source>
        <dbReference type="EMBL" id="MBO8471608.1"/>
    </source>
</evidence>
<dbReference type="InterPro" id="IPR025997">
    <property type="entry name" value="SBP_2_dom"/>
</dbReference>
<dbReference type="GO" id="GO:0000976">
    <property type="term" value="F:transcription cis-regulatory region binding"/>
    <property type="evidence" value="ECO:0007669"/>
    <property type="project" value="TreeGrafter"/>
</dbReference>
<dbReference type="SUPFAM" id="SSF47413">
    <property type="entry name" value="lambda repressor-like DNA-binding domains"/>
    <property type="match status" value="1"/>
</dbReference>
<dbReference type="Proteomes" id="UP000823603">
    <property type="component" value="Unassembled WGS sequence"/>
</dbReference>
<evidence type="ECO:0000259" key="4">
    <source>
        <dbReference type="PROSITE" id="PS50932"/>
    </source>
</evidence>
<dbReference type="EMBL" id="JADIMB010000108">
    <property type="protein sequence ID" value="MBO8471608.1"/>
    <property type="molecule type" value="Genomic_DNA"/>
</dbReference>
<dbReference type="Gene3D" id="1.10.260.40">
    <property type="entry name" value="lambda repressor-like DNA-binding domains"/>
    <property type="match status" value="1"/>
</dbReference>
<dbReference type="PANTHER" id="PTHR30146:SF144">
    <property type="entry name" value="LACI-FAMILY TRANSCRIPTION REGULATOR"/>
    <property type="match status" value="1"/>
</dbReference>
<sequence>MDKDSKITINDVALAAGVSKGTVDRVLHNRGEVSRKSREKVMRVIDELGYKPNLYASVLASRRLQKIVCIIPEYSPGEFWELTARGIRSGQEKSSVFGVKVETVQYDQYDVESFISACRRTLEIGPSGVILAPMFRAETLKFVGELREKGIYYMYIDSRLDDDGYMAYFGMPMYQSGYLCADILTWGRPVSKVHVIRIARDKRGLSDPTVSRRVGFMDYMAENRPECQVDNVFINPKDTGDIYARLDALFAADQDPEKYIVMFNSRIHLVADYLKHRDIHTCRVVGFDVLEKNMQAMREGYVQMLIAQHSDLQAEAAISAMADRLLIGKPVARRDNYTQMDIINRYNCDYYL</sequence>
<evidence type="ECO:0000313" key="6">
    <source>
        <dbReference type="Proteomes" id="UP000823603"/>
    </source>
</evidence>
<dbReference type="Pfam" id="PF00356">
    <property type="entry name" value="LacI"/>
    <property type="match status" value="1"/>
</dbReference>
<keyword evidence="1" id="KW-0805">Transcription regulation</keyword>
<dbReference type="SUPFAM" id="SSF53822">
    <property type="entry name" value="Periplasmic binding protein-like I"/>
    <property type="match status" value="1"/>
</dbReference>
<reference evidence="5" key="2">
    <citation type="journal article" date="2021" name="PeerJ">
        <title>Extensive microbial diversity within the chicken gut microbiome revealed by metagenomics and culture.</title>
        <authorList>
            <person name="Gilroy R."/>
            <person name="Ravi A."/>
            <person name="Getino M."/>
            <person name="Pursley I."/>
            <person name="Horton D.L."/>
            <person name="Alikhan N.F."/>
            <person name="Baker D."/>
            <person name="Gharbi K."/>
            <person name="Hall N."/>
            <person name="Watson M."/>
            <person name="Adriaenssens E.M."/>
            <person name="Foster-Nyarko E."/>
            <person name="Jarju S."/>
            <person name="Secka A."/>
            <person name="Antonio M."/>
            <person name="Oren A."/>
            <person name="Chaudhuri R.R."/>
            <person name="La Ragione R."/>
            <person name="Hildebrand F."/>
            <person name="Pallen M.J."/>
        </authorList>
    </citation>
    <scope>NUCLEOTIDE SEQUENCE</scope>
    <source>
        <strain evidence="5">B2-22910</strain>
    </source>
</reference>
<gene>
    <name evidence="5" type="ORF">IAB82_07445</name>
</gene>
<dbReference type="GO" id="GO:0003700">
    <property type="term" value="F:DNA-binding transcription factor activity"/>
    <property type="evidence" value="ECO:0007669"/>
    <property type="project" value="TreeGrafter"/>
</dbReference>
<dbReference type="PROSITE" id="PS50932">
    <property type="entry name" value="HTH_LACI_2"/>
    <property type="match status" value="1"/>
</dbReference>
<dbReference type="InterPro" id="IPR010982">
    <property type="entry name" value="Lambda_DNA-bd_dom_sf"/>
</dbReference>
<keyword evidence="3" id="KW-0804">Transcription</keyword>
<dbReference type="InterPro" id="IPR000843">
    <property type="entry name" value="HTH_LacI"/>
</dbReference>
<evidence type="ECO:0000256" key="3">
    <source>
        <dbReference type="ARBA" id="ARBA00023163"/>
    </source>
</evidence>
<dbReference type="PANTHER" id="PTHR30146">
    <property type="entry name" value="LACI-RELATED TRANSCRIPTIONAL REPRESSOR"/>
    <property type="match status" value="1"/>
</dbReference>
<name>A0A9D9IF36_9BACT</name>
<reference evidence="5" key="1">
    <citation type="submission" date="2020-10" db="EMBL/GenBank/DDBJ databases">
        <authorList>
            <person name="Gilroy R."/>
        </authorList>
    </citation>
    <scope>NUCLEOTIDE SEQUENCE</scope>
    <source>
        <strain evidence="5">B2-22910</strain>
    </source>
</reference>